<proteinExistence type="predicted"/>
<organism evidence="1">
    <name type="scientific">Myoviridae sp. ctFPV8</name>
    <dbReference type="NCBI Taxonomy" id="2825068"/>
    <lineage>
        <taxon>Viruses</taxon>
        <taxon>Duplodnaviria</taxon>
        <taxon>Heunggongvirae</taxon>
        <taxon>Uroviricota</taxon>
        <taxon>Caudoviricetes</taxon>
    </lineage>
</organism>
<accession>A0A8S5PDI8</accession>
<sequence length="33" mass="3855">MFAIVRICMVEISPFIPHNFPTEHFIKNHVKSA</sequence>
<name>A0A8S5PDI8_9CAUD</name>
<evidence type="ECO:0000313" key="1">
    <source>
        <dbReference type="EMBL" id="DAE04284.1"/>
    </source>
</evidence>
<protein>
    <submittedName>
        <fullName evidence="1">Uncharacterized protein</fullName>
    </submittedName>
</protein>
<dbReference type="EMBL" id="BK015385">
    <property type="protein sequence ID" value="DAE04284.1"/>
    <property type="molecule type" value="Genomic_DNA"/>
</dbReference>
<reference evidence="1" key="1">
    <citation type="journal article" date="2021" name="Proc. Natl. Acad. Sci. U.S.A.">
        <title>A Catalog of Tens of Thousands of Viruses from Human Metagenomes Reveals Hidden Associations with Chronic Diseases.</title>
        <authorList>
            <person name="Tisza M.J."/>
            <person name="Buck C.B."/>
        </authorList>
    </citation>
    <scope>NUCLEOTIDE SEQUENCE</scope>
    <source>
        <strain evidence="1">CtFPV8</strain>
    </source>
</reference>